<dbReference type="GO" id="GO:0003724">
    <property type="term" value="F:RNA helicase activity"/>
    <property type="evidence" value="ECO:0007669"/>
    <property type="project" value="UniProtKB-EC"/>
</dbReference>
<dbReference type="HOGENOM" id="CLU_299806_0_0_1"/>
<dbReference type="PANTHER" id="PTHR47958">
    <property type="entry name" value="ATP-DEPENDENT RNA HELICASE DBP3"/>
    <property type="match status" value="1"/>
</dbReference>
<feature type="domain" description="Helicase ATP-binding" evidence="8">
    <location>
        <begin position="615"/>
        <end position="811"/>
    </location>
</feature>
<dbReference type="OrthoDB" id="196131at2759"/>
<dbReference type="STRING" id="31234.E3N6N8"/>
<name>E3N6N8_CAERE</name>
<evidence type="ECO:0000256" key="2">
    <source>
        <dbReference type="ARBA" id="ARBA00022741"/>
    </source>
</evidence>
<feature type="domain" description="DEAD-box RNA helicase Q" evidence="9">
    <location>
        <begin position="101"/>
        <end position="129"/>
    </location>
</feature>
<dbReference type="Gene3D" id="3.40.50.300">
    <property type="entry name" value="P-loop containing nucleotide triphosphate hydrolases"/>
    <property type="match status" value="2"/>
</dbReference>
<protein>
    <recommendedName>
        <fullName evidence="1">RNA helicase</fullName>
        <ecNumber evidence="1">3.6.4.13</ecNumber>
    </recommendedName>
</protein>
<dbReference type="Proteomes" id="UP000008281">
    <property type="component" value="Unassembled WGS sequence"/>
</dbReference>
<dbReference type="GO" id="GO:0016787">
    <property type="term" value="F:hydrolase activity"/>
    <property type="evidence" value="ECO:0007669"/>
    <property type="project" value="UniProtKB-KW"/>
</dbReference>
<dbReference type="GO" id="GO:0003676">
    <property type="term" value="F:nucleic acid binding"/>
    <property type="evidence" value="ECO:0007669"/>
    <property type="project" value="InterPro"/>
</dbReference>
<dbReference type="InParanoid" id="E3N6N8"/>
<dbReference type="Gene3D" id="1.20.120.330">
    <property type="entry name" value="Nucleotidyltransferases domain 2"/>
    <property type="match status" value="2"/>
</dbReference>
<feature type="short sequence motif" description="Q motif" evidence="6">
    <location>
        <begin position="101"/>
        <end position="129"/>
    </location>
</feature>
<keyword evidence="11" id="KW-1185">Reference proteome</keyword>
<keyword evidence="2" id="KW-0547">Nucleotide-binding</keyword>
<dbReference type="InterPro" id="IPR014014">
    <property type="entry name" value="RNA_helicase_DEAD_Q_motif"/>
</dbReference>
<reference evidence="10" key="1">
    <citation type="submission" date="2007-07" db="EMBL/GenBank/DDBJ databases">
        <title>PCAP assembly of the Caenorhabditis remanei genome.</title>
        <authorList>
            <consortium name="The Caenorhabditis remanei Sequencing Consortium"/>
            <person name="Wilson R.K."/>
        </authorList>
    </citation>
    <scope>NUCLEOTIDE SEQUENCE [LARGE SCALE GENOMIC DNA]</scope>
    <source>
        <strain evidence="10">PB4641</strain>
    </source>
</reference>
<dbReference type="EC" id="3.6.4.13" evidence="1"/>
<dbReference type="InterPro" id="IPR014001">
    <property type="entry name" value="Helicase_ATP-bd"/>
</dbReference>
<evidence type="ECO:0000256" key="4">
    <source>
        <dbReference type="ARBA" id="ARBA00022806"/>
    </source>
</evidence>
<keyword evidence="3" id="KW-0378">Hydrolase</keyword>
<keyword evidence="4" id="KW-0347">Helicase</keyword>
<accession>E3N6N8</accession>
<sequence>MVNPEEGVGFRGYLPECQNLLHKEGEDDEFCPFCKVDTRSVAATDGSDISKRATSKWENRGPRDKRTERELFSKKLSGINFDEYDEIPVDSSGGVLPKLFANFSELKLHEWIKVNIKSAGYDRPTPAQKYCIPALRSERDIFVCAQREESRFGMMSAYLIPVVDSILQDGPDDVYRSDTSSRGRKKKQYPSALVLAPTRERSLQVFIYNESRKFVYRTPIKSALLYGGRENYKDQIHKLRLGCHILVATPGRLKSVMDQGLIGLEGCRYLVLDTTDRMLKMGFEPLIRQIVERMPPKEERVTAIFSSSCTDDMKVFTEEILKINTLDLTIGLGMNECYDSKTFMSKAWFYFNLSSPDVTQACEKAWLSAVYAIRLLFLETDSIHLQSHKSLRFAVEFVARFMPTEKFLLVIKSFETADKLHLFSHNSIDAHFKTEDLPRAFRKVEDFIETISKIDKKKLKTIFNDDFGIGEERGLTQTSLSEMSDAKEGVGFRGYLPGCKNILHKEGEEDKLCRFCNVDPPYNDPAIVDKELIKRETWKSESRGPRDERTEWELFSKKLSGINFDEFDDIPVDSSGGEFPQLFGHFSELKLHEWIEDNIKSAGYDRLTPVQKYCIPALQSGQDIFVCAQREESRFGMISAYLIHLVNSILQDGPDAVHRSDTCSKKDRKKKQYPSALVLSPTRERSFQVFIYNESRKFVYRTPIKSALLYGGRENYKDQIHKLRLGCHILIATPGRLKSVMDQGLIGLEGCRYLVLDAADRMLKMGFEPLIRQIVERMPPKEERVTAIFSSSSTDDMKVFAEEILKINKLDLTIGLGMNECYDSKMFMSKAWFYFNLSSPDVTQACEKAWLSAVYAIRLLFLETDSIHLESHKSLRFAVEFVARLMPTEKCLLVYDGFKTADKLHLFSHGKTYFMTELLPRTFREVEDFIETISKIDKKKLKTIFNDDFGNGENEDWRERGVSVKKKSHDVIFAGKTYRAIYSVIVSGDNYSAPEHDYFS</sequence>
<dbReference type="PROSITE" id="PS51195">
    <property type="entry name" value="Q_MOTIF"/>
    <property type="match status" value="2"/>
</dbReference>
<gene>
    <name evidence="10" type="ORF">CRE_06964</name>
</gene>
<feature type="compositionally biased region" description="Basic and acidic residues" evidence="7">
    <location>
        <begin position="48"/>
        <end position="65"/>
    </location>
</feature>
<keyword evidence="5" id="KW-0067">ATP-binding</keyword>
<dbReference type="InterPro" id="IPR011545">
    <property type="entry name" value="DEAD/DEAH_box_helicase_dom"/>
</dbReference>
<dbReference type="AlphaFoldDB" id="E3N6N8"/>
<evidence type="ECO:0000256" key="7">
    <source>
        <dbReference type="SAM" id="MobiDB-lite"/>
    </source>
</evidence>
<feature type="region of interest" description="Disordered" evidence="7">
    <location>
        <begin position="45"/>
        <end position="65"/>
    </location>
</feature>
<dbReference type="SMART" id="SM00487">
    <property type="entry name" value="DEXDc"/>
    <property type="match status" value="2"/>
</dbReference>
<evidence type="ECO:0000313" key="10">
    <source>
        <dbReference type="EMBL" id="EFO88154.1"/>
    </source>
</evidence>
<evidence type="ECO:0000256" key="5">
    <source>
        <dbReference type="ARBA" id="ARBA00022840"/>
    </source>
</evidence>
<feature type="short sequence motif" description="Q motif" evidence="6">
    <location>
        <begin position="584"/>
        <end position="612"/>
    </location>
</feature>
<dbReference type="eggNOG" id="KOG0335">
    <property type="taxonomic scope" value="Eukaryota"/>
</dbReference>
<dbReference type="PROSITE" id="PS51192">
    <property type="entry name" value="HELICASE_ATP_BIND_1"/>
    <property type="match status" value="2"/>
</dbReference>
<dbReference type="EMBL" id="DS268541">
    <property type="protein sequence ID" value="EFO88154.1"/>
    <property type="molecule type" value="Genomic_DNA"/>
</dbReference>
<dbReference type="SUPFAM" id="SSF52540">
    <property type="entry name" value="P-loop containing nucleoside triphosphate hydrolases"/>
    <property type="match status" value="2"/>
</dbReference>
<dbReference type="InterPro" id="IPR027417">
    <property type="entry name" value="P-loop_NTPase"/>
</dbReference>
<proteinExistence type="predicted"/>
<evidence type="ECO:0000259" key="9">
    <source>
        <dbReference type="PROSITE" id="PS51195"/>
    </source>
</evidence>
<dbReference type="GO" id="GO:0005524">
    <property type="term" value="F:ATP binding"/>
    <property type="evidence" value="ECO:0007669"/>
    <property type="project" value="UniProtKB-KW"/>
</dbReference>
<feature type="domain" description="DEAD-box RNA helicase Q" evidence="9">
    <location>
        <begin position="584"/>
        <end position="612"/>
    </location>
</feature>
<dbReference type="Pfam" id="PF00270">
    <property type="entry name" value="DEAD"/>
    <property type="match status" value="2"/>
</dbReference>
<evidence type="ECO:0000313" key="11">
    <source>
        <dbReference type="Proteomes" id="UP000008281"/>
    </source>
</evidence>
<feature type="domain" description="Helicase ATP-binding" evidence="8">
    <location>
        <begin position="132"/>
        <end position="327"/>
    </location>
</feature>
<evidence type="ECO:0000256" key="1">
    <source>
        <dbReference type="ARBA" id="ARBA00012552"/>
    </source>
</evidence>
<organism evidence="11">
    <name type="scientific">Caenorhabditis remanei</name>
    <name type="common">Caenorhabditis vulgaris</name>
    <dbReference type="NCBI Taxonomy" id="31234"/>
    <lineage>
        <taxon>Eukaryota</taxon>
        <taxon>Metazoa</taxon>
        <taxon>Ecdysozoa</taxon>
        <taxon>Nematoda</taxon>
        <taxon>Chromadorea</taxon>
        <taxon>Rhabditida</taxon>
        <taxon>Rhabditina</taxon>
        <taxon>Rhabditomorpha</taxon>
        <taxon>Rhabditoidea</taxon>
        <taxon>Rhabditidae</taxon>
        <taxon>Peloderinae</taxon>
        <taxon>Caenorhabditis</taxon>
    </lineage>
</organism>
<evidence type="ECO:0000256" key="3">
    <source>
        <dbReference type="ARBA" id="ARBA00022801"/>
    </source>
</evidence>
<evidence type="ECO:0000259" key="8">
    <source>
        <dbReference type="PROSITE" id="PS51192"/>
    </source>
</evidence>
<evidence type="ECO:0000256" key="6">
    <source>
        <dbReference type="PROSITE-ProRule" id="PRU00552"/>
    </source>
</evidence>